<protein>
    <recommendedName>
        <fullName evidence="1">M23ase beta-sheet core domain-containing protein</fullName>
    </recommendedName>
</protein>
<proteinExistence type="predicted"/>
<gene>
    <name evidence="2" type="ORF">B5808_12085</name>
</gene>
<organism evidence="2 3">
    <name type="scientific">Cnuibacter physcomitrellae</name>
    <dbReference type="NCBI Taxonomy" id="1619308"/>
    <lineage>
        <taxon>Bacteria</taxon>
        <taxon>Bacillati</taxon>
        <taxon>Actinomycetota</taxon>
        <taxon>Actinomycetes</taxon>
        <taxon>Micrococcales</taxon>
        <taxon>Microbacteriaceae</taxon>
        <taxon>Cnuibacter</taxon>
    </lineage>
</organism>
<accession>A0A1X9LN32</accession>
<name>A0A1X9LN32_9MICO</name>
<dbReference type="PANTHER" id="PTHR21666">
    <property type="entry name" value="PEPTIDASE-RELATED"/>
    <property type="match status" value="1"/>
</dbReference>
<dbReference type="RefSeq" id="WP_085020020.1">
    <property type="nucleotide sequence ID" value="NZ_BMHD01000001.1"/>
</dbReference>
<dbReference type="InterPro" id="IPR011055">
    <property type="entry name" value="Dup_hybrid_motif"/>
</dbReference>
<dbReference type="GO" id="GO:0004222">
    <property type="term" value="F:metalloendopeptidase activity"/>
    <property type="evidence" value="ECO:0007669"/>
    <property type="project" value="TreeGrafter"/>
</dbReference>
<dbReference type="Gene3D" id="2.70.70.10">
    <property type="entry name" value="Glucose Permease (Domain IIA)"/>
    <property type="match status" value="1"/>
</dbReference>
<dbReference type="InterPro" id="IPR016047">
    <property type="entry name" value="M23ase_b-sheet_dom"/>
</dbReference>
<evidence type="ECO:0000313" key="3">
    <source>
        <dbReference type="Proteomes" id="UP000192775"/>
    </source>
</evidence>
<dbReference type="SUPFAM" id="SSF51261">
    <property type="entry name" value="Duplicated hybrid motif"/>
    <property type="match status" value="1"/>
</dbReference>
<dbReference type="STRING" id="1619308.B5808_12085"/>
<keyword evidence="3" id="KW-1185">Reference proteome</keyword>
<dbReference type="InterPro" id="IPR050570">
    <property type="entry name" value="Cell_wall_metabolism_enzyme"/>
</dbReference>
<dbReference type="KEGG" id="cphy:B5808_12085"/>
<dbReference type="Proteomes" id="UP000192775">
    <property type="component" value="Chromosome"/>
</dbReference>
<feature type="domain" description="M23ase beta-sheet core" evidence="1">
    <location>
        <begin position="136"/>
        <end position="236"/>
    </location>
</feature>
<evidence type="ECO:0000259" key="1">
    <source>
        <dbReference type="Pfam" id="PF01551"/>
    </source>
</evidence>
<evidence type="ECO:0000313" key="2">
    <source>
        <dbReference type="EMBL" id="ARJ05882.1"/>
    </source>
</evidence>
<dbReference type="Pfam" id="PF01551">
    <property type="entry name" value="Peptidase_M23"/>
    <property type="match status" value="1"/>
</dbReference>
<reference evidence="2 3" key="1">
    <citation type="submission" date="2017-04" db="EMBL/GenBank/DDBJ databases">
        <authorList>
            <person name="Afonso C.L."/>
            <person name="Miller P.J."/>
            <person name="Scott M.A."/>
            <person name="Spackman E."/>
            <person name="Goraichik I."/>
            <person name="Dimitrov K.M."/>
            <person name="Suarez D.L."/>
            <person name="Swayne D.E."/>
        </authorList>
    </citation>
    <scope>NUCLEOTIDE SEQUENCE [LARGE SCALE GENOMIC DNA]</scope>
    <source>
        <strain evidence="3">XA(T)</strain>
    </source>
</reference>
<dbReference type="AlphaFoldDB" id="A0A1X9LN32"/>
<sequence>MKYGGPVLGVIAMTFVFGVAIATSVPAASLSAPGGFDAVQYAAERGADQTYDAGGLAVPEVDRDGYAVQTPTPTPTPKPVQSAGSSGASGADLGGYGGAQCAAGAAEATPATTFSWPYPNGESHVGDPFGWRAEGFHKGVDMLAPEGTPVHSIADGVVIALSTGSSGTGGLYVSIAHNVDGQPLCSMYMHFLEGSILVNIGDHVTTGQVIAATGETGNATAFHTHFELYGADGLRFDPMPWMQAHAG</sequence>
<dbReference type="PANTHER" id="PTHR21666:SF270">
    <property type="entry name" value="MUREIN HYDROLASE ACTIVATOR ENVC"/>
    <property type="match status" value="1"/>
</dbReference>
<dbReference type="EMBL" id="CP020715">
    <property type="protein sequence ID" value="ARJ05882.1"/>
    <property type="molecule type" value="Genomic_DNA"/>
</dbReference>
<dbReference type="CDD" id="cd12797">
    <property type="entry name" value="M23_peptidase"/>
    <property type="match status" value="1"/>
</dbReference>